<evidence type="ECO:0000256" key="6">
    <source>
        <dbReference type="ARBA" id="ARBA00022801"/>
    </source>
</evidence>
<dbReference type="EC" id="3.4.21.-" evidence="12"/>
<name>A0A182MGS2_9DIPT</name>
<dbReference type="SMART" id="SM00680">
    <property type="entry name" value="CLIP"/>
    <property type="match status" value="1"/>
</dbReference>
<evidence type="ECO:0000256" key="3">
    <source>
        <dbReference type="ARBA" id="ARBA00022588"/>
    </source>
</evidence>
<reference evidence="16" key="1">
    <citation type="submission" date="2013-09" db="EMBL/GenBank/DDBJ databases">
        <title>The Genome Sequence of Anopheles culicifacies species A.</title>
        <authorList>
            <consortium name="The Broad Institute Genomics Platform"/>
            <person name="Neafsey D.E."/>
            <person name="Besansky N."/>
            <person name="Howell P."/>
            <person name="Walton C."/>
            <person name="Young S.K."/>
            <person name="Zeng Q."/>
            <person name="Gargeya S."/>
            <person name="Fitzgerald M."/>
            <person name="Haas B."/>
            <person name="Abouelleil A."/>
            <person name="Allen A.W."/>
            <person name="Alvarado L."/>
            <person name="Arachchi H.M."/>
            <person name="Berlin A.M."/>
            <person name="Chapman S.B."/>
            <person name="Gainer-Dewar J."/>
            <person name="Goldberg J."/>
            <person name="Griggs A."/>
            <person name="Gujja S."/>
            <person name="Hansen M."/>
            <person name="Howarth C."/>
            <person name="Imamovic A."/>
            <person name="Ireland A."/>
            <person name="Larimer J."/>
            <person name="McCowan C."/>
            <person name="Murphy C."/>
            <person name="Pearson M."/>
            <person name="Poon T.W."/>
            <person name="Priest M."/>
            <person name="Roberts A."/>
            <person name="Saif S."/>
            <person name="Shea T."/>
            <person name="Sisk P."/>
            <person name="Sykes S."/>
            <person name="Wortman J."/>
            <person name="Nusbaum C."/>
            <person name="Birren B."/>
        </authorList>
    </citation>
    <scope>NUCLEOTIDE SEQUENCE [LARGE SCALE GENOMIC DNA]</scope>
    <source>
        <strain evidence="16">A-37</strain>
    </source>
</reference>
<evidence type="ECO:0000259" key="13">
    <source>
        <dbReference type="PROSITE" id="PS50240"/>
    </source>
</evidence>
<dbReference type="GO" id="GO:0045087">
    <property type="term" value="P:innate immune response"/>
    <property type="evidence" value="ECO:0007669"/>
    <property type="project" value="UniProtKB-KW"/>
</dbReference>
<evidence type="ECO:0000256" key="2">
    <source>
        <dbReference type="ARBA" id="ARBA00022525"/>
    </source>
</evidence>
<dbReference type="GO" id="GO:0006508">
    <property type="term" value="P:proteolysis"/>
    <property type="evidence" value="ECO:0007669"/>
    <property type="project" value="UniProtKB-KW"/>
</dbReference>
<dbReference type="InterPro" id="IPR009003">
    <property type="entry name" value="Peptidase_S1_PA"/>
</dbReference>
<comment type="similarity">
    <text evidence="11 12">Belongs to the peptidase S1 family. CLIP subfamily.</text>
</comment>
<dbReference type="EMBL" id="AXCM01000867">
    <property type="status" value="NOT_ANNOTATED_CDS"/>
    <property type="molecule type" value="Genomic_DNA"/>
</dbReference>
<keyword evidence="2 12" id="KW-0964">Secreted</keyword>
<evidence type="ECO:0000256" key="12">
    <source>
        <dbReference type="RuleBase" id="RU366078"/>
    </source>
</evidence>
<dbReference type="Pfam" id="PF00089">
    <property type="entry name" value="Trypsin"/>
    <property type="match status" value="1"/>
</dbReference>
<dbReference type="EnsemblMetazoa" id="ACUA017906-RA">
    <property type="protein sequence ID" value="ACUA017906-PA"/>
    <property type="gene ID" value="ACUA017906"/>
</dbReference>
<feature type="domain" description="Peptidase S1" evidence="13">
    <location>
        <begin position="97"/>
        <end position="355"/>
    </location>
</feature>
<dbReference type="SMART" id="SM00020">
    <property type="entry name" value="Tryp_SPc"/>
    <property type="match status" value="1"/>
</dbReference>
<comment type="subcellular location">
    <subcellularLocation>
        <location evidence="1 12">Secreted</location>
    </subcellularLocation>
</comment>
<dbReference type="AlphaFoldDB" id="A0A182MGS2"/>
<protein>
    <recommendedName>
        <fullName evidence="12">CLIP domain-containing serine protease</fullName>
        <ecNumber evidence="12">3.4.21.-</ecNumber>
    </recommendedName>
</protein>
<keyword evidence="9" id="KW-1015">Disulfide bond</keyword>
<keyword evidence="3" id="KW-0399">Innate immunity</keyword>
<dbReference type="Pfam" id="PF12032">
    <property type="entry name" value="CLIP"/>
    <property type="match status" value="1"/>
</dbReference>
<evidence type="ECO:0000313" key="16">
    <source>
        <dbReference type="Proteomes" id="UP000075883"/>
    </source>
</evidence>
<dbReference type="GO" id="GO:0004252">
    <property type="term" value="F:serine-type endopeptidase activity"/>
    <property type="evidence" value="ECO:0007669"/>
    <property type="project" value="UniProtKB-UniRule"/>
</dbReference>
<evidence type="ECO:0000259" key="14">
    <source>
        <dbReference type="PROSITE" id="PS51888"/>
    </source>
</evidence>
<dbReference type="InterPro" id="IPR038565">
    <property type="entry name" value="CLIP_sf"/>
</dbReference>
<dbReference type="InterPro" id="IPR043504">
    <property type="entry name" value="Peptidase_S1_PA_chymotrypsin"/>
</dbReference>
<dbReference type="InterPro" id="IPR001314">
    <property type="entry name" value="Peptidase_S1A"/>
</dbReference>
<keyword evidence="7 12" id="KW-0720">Serine protease</keyword>
<dbReference type="GO" id="GO:0005576">
    <property type="term" value="C:extracellular region"/>
    <property type="evidence" value="ECO:0007669"/>
    <property type="project" value="UniProtKB-SubCell"/>
</dbReference>
<keyword evidence="10" id="KW-0325">Glycoprotein</keyword>
<dbReference type="Gene3D" id="3.30.1640.30">
    <property type="match status" value="1"/>
</dbReference>
<dbReference type="PRINTS" id="PR00722">
    <property type="entry name" value="CHYMOTRYPSIN"/>
</dbReference>
<dbReference type="SUPFAM" id="SSF50494">
    <property type="entry name" value="Trypsin-like serine proteases"/>
    <property type="match status" value="1"/>
</dbReference>
<dbReference type="VEuPathDB" id="VectorBase:ACUA017906"/>
<evidence type="ECO:0000256" key="1">
    <source>
        <dbReference type="ARBA" id="ARBA00004613"/>
    </source>
</evidence>
<dbReference type="Gene3D" id="2.40.10.10">
    <property type="entry name" value="Trypsin-like serine proteases"/>
    <property type="match status" value="2"/>
</dbReference>
<proteinExistence type="inferred from homology"/>
<evidence type="ECO:0000313" key="15">
    <source>
        <dbReference type="EnsemblMetazoa" id="ACUA017906-PA"/>
    </source>
</evidence>
<reference evidence="15" key="2">
    <citation type="submission" date="2020-05" db="UniProtKB">
        <authorList>
            <consortium name="EnsemblMetazoa"/>
        </authorList>
    </citation>
    <scope>IDENTIFICATION</scope>
    <source>
        <strain evidence="15">A-37</strain>
    </source>
</reference>
<dbReference type="PANTHER" id="PTHR24256">
    <property type="entry name" value="TRYPTASE-RELATED"/>
    <property type="match status" value="1"/>
</dbReference>
<dbReference type="InterPro" id="IPR051487">
    <property type="entry name" value="Ser/Thr_Proteases_Immune/Dev"/>
</dbReference>
<dbReference type="InterPro" id="IPR001254">
    <property type="entry name" value="Trypsin_dom"/>
</dbReference>
<organism evidence="15 16">
    <name type="scientific">Anopheles culicifacies</name>
    <dbReference type="NCBI Taxonomy" id="139723"/>
    <lineage>
        <taxon>Eukaryota</taxon>
        <taxon>Metazoa</taxon>
        <taxon>Ecdysozoa</taxon>
        <taxon>Arthropoda</taxon>
        <taxon>Hexapoda</taxon>
        <taxon>Insecta</taxon>
        <taxon>Pterygota</taxon>
        <taxon>Neoptera</taxon>
        <taxon>Endopterygota</taxon>
        <taxon>Diptera</taxon>
        <taxon>Nematocera</taxon>
        <taxon>Culicoidea</taxon>
        <taxon>Culicidae</taxon>
        <taxon>Anophelinae</taxon>
        <taxon>Anopheles</taxon>
        <taxon>culicifacies species complex</taxon>
    </lineage>
</organism>
<dbReference type="InterPro" id="IPR022700">
    <property type="entry name" value="CLIP"/>
</dbReference>
<sequence>MLDDLCIAEGEQRGRCVPVKQCERVLTTIRKESLTNEDIQYLYGSECGRTPDGRALVCCPQSSIIAAGTGGLPNGSNSTIRVNAEEERPAETTAPRVCGFQSEVKLANHTIGHHPWTVLLHYGNQAHDSRFNCSGTLIAPQYVLTAASCVDERESWTNLTVRLGEWDLESTVDCVLSPDTDDLVCADPSYDVPVMEVLLHEAYSGRQNDIALLRLSQPVALSDWVFPICLPESPVINETATYSVAGWNQNTCDTLGPRYKLLTAYSALNQTACQRYVPSVAGTSYNFVCVDTDAQAIGDAGGGLTGMKTISRDPRRPVYEIVGVLSSLSSCANFDGISIYTRVGQYLGWIESKLEPLA</sequence>
<dbReference type="PROSITE" id="PS50240">
    <property type="entry name" value="TRYPSIN_DOM"/>
    <property type="match status" value="1"/>
</dbReference>
<evidence type="ECO:0000256" key="10">
    <source>
        <dbReference type="ARBA" id="ARBA00023180"/>
    </source>
</evidence>
<dbReference type="FunFam" id="2.40.10.10:FF:000028">
    <property type="entry name" value="Serine protease easter"/>
    <property type="match status" value="1"/>
</dbReference>
<evidence type="ECO:0000256" key="11">
    <source>
        <dbReference type="ARBA" id="ARBA00024195"/>
    </source>
</evidence>
<keyword evidence="8" id="KW-0391">Immunity</keyword>
<evidence type="ECO:0000256" key="4">
    <source>
        <dbReference type="ARBA" id="ARBA00022670"/>
    </source>
</evidence>
<dbReference type="CDD" id="cd00190">
    <property type="entry name" value="Tryp_SPc"/>
    <property type="match status" value="1"/>
</dbReference>
<keyword evidence="6 12" id="KW-0378">Hydrolase</keyword>
<comment type="domain">
    <text evidence="12">The clip domain consists of 35-55 residues which are 'knitted' together usually by 3 conserved disulfide bonds forming a clip-like compact structure.</text>
</comment>
<accession>A0A182MGS2</accession>
<evidence type="ECO:0000256" key="8">
    <source>
        <dbReference type="ARBA" id="ARBA00022859"/>
    </source>
</evidence>
<dbReference type="STRING" id="139723.A0A182MGS2"/>
<keyword evidence="16" id="KW-1185">Reference proteome</keyword>
<evidence type="ECO:0000256" key="9">
    <source>
        <dbReference type="ARBA" id="ARBA00023157"/>
    </source>
</evidence>
<dbReference type="Proteomes" id="UP000075883">
    <property type="component" value="Unassembled WGS sequence"/>
</dbReference>
<evidence type="ECO:0000256" key="7">
    <source>
        <dbReference type="ARBA" id="ARBA00022825"/>
    </source>
</evidence>
<feature type="domain" description="Clip" evidence="14">
    <location>
        <begin position="5"/>
        <end position="59"/>
    </location>
</feature>
<keyword evidence="4 12" id="KW-0645">Protease</keyword>
<evidence type="ECO:0000256" key="5">
    <source>
        <dbReference type="ARBA" id="ARBA00022729"/>
    </source>
</evidence>
<dbReference type="PROSITE" id="PS51888">
    <property type="entry name" value="CLIP"/>
    <property type="match status" value="1"/>
</dbReference>
<keyword evidence="5" id="KW-0732">Signal</keyword>